<dbReference type="InterPro" id="IPR000426">
    <property type="entry name" value="Proteasome_asu_N"/>
</dbReference>
<dbReference type="AlphaFoldDB" id="A0A6B2LG53"/>
<dbReference type="InterPro" id="IPR001353">
    <property type="entry name" value="Proteasome_sua/b"/>
</dbReference>
<dbReference type="Pfam" id="PF00227">
    <property type="entry name" value="Proteasome"/>
    <property type="match status" value="1"/>
</dbReference>
<dbReference type="Gene3D" id="3.60.20.10">
    <property type="entry name" value="Glutamine Phosphoribosylpyrophosphate, subunit 1, domain 1"/>
    <property type="match status" value="1"/>
</dbReference>
<evidence type="ECO:0000313" key="4">
    <source>
        <dbReference type="EMBL" id="NDV36026.1"/>
    </source>
</evidence>
<accession>A0A6B2LG53</accession>
<evidence type="ECO:0000259" key="3">
    <source>
        <dbReference type="SMART" id="SM00948"/>
    </source>
</evidence>
<dbReference type="InterPro" id="IPR023332">
    <property type="entry name" value="Proteasome_alpha-type"/>
</dbReference>
<proteinExistence type="inferred from homology"/>
<name>A0A6B2LG53_9EUKA</name>
<dbReference type="InterPro" id="IPR050115">
    <property type="entry name" value="Proteasome_alpha"/>
</dbReference>
<evidence type="ECO:0000256" key="1">
    <source>
        <dbReference type="ARBA" id="ARBA00022942"/>
    </source>
</evidence>
<dbReference type="GO" id="GO:0019773">
    <property type="term" value="C:proteasome core complex, alpha-subunit complex"/>
    <property type="evidence" value="ECO:0007669"/>
    <property type="project" value="UniProtKB-UniRule"/>
</dbReference>
<dbReference type="PROSITE" id="PS51475">
    <property type="entry name" value="PROTEASOME_ALPHA_2"/>
    <property type="match status" value="1"/>
</dbReference>
<dbReference type="Pfam" id="PF10584">
    <property type="entry name" value="Proteasome_A_N"/>
    <property type="match status" value="1"/>
</dbReference>
<dbReference type="GO" id="GO:0010498">
    <property type="term" value="P:proteasomal protein catabolic process"/>
    <property type="evidence" value="ECO:0007669"/>
    <property type="project" value="UniProtKB-ARBA"/>
</dbReference>
<reference evidence="4" key="1">
    <citation type="journal article" date="2020" name="J. Eukaryot. Microbiol.">
        <title>De novo Sequencing, Assembly and Annotation of the Transcriptome for the Free-Living Testate Amoeba Arcella intermedia.</title>
        <authorList>
            <person name="Ribeiro G.M."/>
            <person name="Porfirio-Sousa A.L."/>
            <person name="Maurer-Alcala X.X."/>
            <person name="Katz L.A."/>
            <person name="Lahr D.J.G."/>
        </authorList>
    </citation>
    <scope>NUCLEOTIDE SEQUENCE</scope>
</reference>
<dbReference type="SUPFAM" id="SSF56235">
    <property type="entry name" value="N-terminal nucleophile aminohydrolases (Ntn hydrolases)"/>
    <property type="match status" value="1"/>
</dbReference>
<sequence>MAGSYGFSLTTFSPTGNLVQIEYALNAVAQGATTIGIKGKNGVVLATEKKLPLLTDETSVKKIELLTDNIGISYSGMGPDFRLLVRKGRKKAQEYQKFYKEPIPLSMMVRELATIMQEFTQSGGVRPFGVSLMVAGYDDKGPQLYQVDPSGSYFAWKASAIGRGMVAAKSFLELRAQDELPNLTTDDAIHRAIRILKEGFQGEIDENNIEVGVVGEDRKFITLSAAKIRDFLGEV</sequence>
<dbReference type="EMBL" id="GIBP01007057">
    <property type="protein sequence ID" value="NDV36026.1"/>
    <property type="molecule type" value="Transcribed_RNA"/>
</dbReference>
<dbReference type="GO" id="GO:0005634">
    <property type="term" value="C:nucleus"/>
    <property type="evidence" value="ECO:0007669"/>
    <property type="project" value="UniProtKB-ARBA"/>
</dbReference>
<keyword evidence="1 2" id="KW-0647">Proteasome</keyword>
<dbReference type="CDD" id="cd03750">
    <property type="entry name" value="proteasome_alpha_type_2"/>
    <property type="match status" value="1"/>
</dbReference>
<organism evidence="4">
    <name type="scientific">Arcella intermedia</name>
    <dbReference type="NCBI Taxonomy" id="1963864"/>
    <lineage>
        <taxon>Eukaryota</taxon>
        <taxon>Amoebozoa</taxon>
        <taxon>Tubulinea</taxon>
        <taxon>Elardia</taxon>
        <taxon>Arcellinida</taxon>
        <taxon>Sphaerothecina</taxon>
        <taxon>Arcellidae</taxon>
        <taxon>Arcella</taxon>
    </lineage>
</organism>
<dbReference type="InterPro" id="IPR029055">
    <property type="entry name" value="Ntn_hydrolases_N"/>
</dbReference>
<dbReference type="GO" id="GO:0006511">
    <property type="term" value="P:ubiquitin-dependent protein catabolic process"/>
    <property type="evidence" value="ECO:0007669"/>
    <property type="project" value="InterPro"/>
</dbReference>
<comment type="similarity">
    <text evidence="2">Belongs to the peptidase T1A family.</text>
</comment>
<dbReference type="SMART" id="SM00948">
    <property type="entry name" value="Proteasome_A_N"/>
    <property type="match status" value="1"/>
</dbReference>
<evidence type="ECO:0000256" key="2">
    <source>
        <dbReference type="PROSITE-ProRule" id="PRU00808"/>
    </source>
</evidence>
<feature type="domain" description="Proteasome alpha-type subunits" evidence="3">
    <location>
        <begin position="5"/>
        <end position="27"/>
    </location>
</feature>
<dbReference type="PANTHER" id="PTHR11599">
    <property type="entry name" value="PROTEASOME SUBUNIT ALPHA/BETA"/>
    <property type="match status" value="1"/>
</dbReference>
<protein>
    <recommendedName>
        <fullName evidence="3">Proteasome alpha-type subunits domain-containing protein</fullName>
    </recommendedName>
</protein>